<evidence type="ECO:0008006" key="3">
    <source>
        <dbReference type="Google" id="ProtNLM"/>
    </source>
</evidence>
<evidence type="ECO:0000313" key="2">
    <source>
        <dbReference type="Proteomes" id="UP001057134"/>
    </source>
</evidence>
<accession>A0ABY4S0F8</accession>
<dbReference type="Pfam" id="PF09932">
    <property type="entry name" value="DUF2164"/>
    <property type="match status" value="1"/>
</dbReference>
<sequence>MMSVRLPKEQKDRLVTELQQYFDEEFSEPIGNLAAEQLLDFFIRQAGPHIYNQAVHDCRQFAMERFAAMEEEMCALEKTPPSKR</sequence>
<keyword evidence="2" id="KW-1185">Reference proteome</keyword>
<reference evidence="1" key="2">
    <citation type="journal article" date="2021" name="J Anim Sci Technol">
        <title>Complete genome sequence of Paenibacillus konkukensis sp. nov. SK3146 as a potential probiotic strain.</title>
        <authorList>
            <person name="Jung H.I."/>
            <person name="Park S."/>
            <person name="Niu K.M."/>
            <person name="Lee S.W."/>
            <person name="Kothari D."/>
            <person name="Yi K.J."/>
            <person name="Kim S.K."/>
        </authorList>
    </citation>
    <scope>NUCLEOTIDE SEQUENCE</scope>
    <source>
        <strain evidence="1">SK3146</strain>
    </source>
</reference>
<name>A0ABY4S0F8_9BACL</name>
<proteinExistence type="predicted"/>
<dbReference type="InterPro" id="IPR018680">
    <property type="entry name" value="DUF2164"/>
</dbReference>
<dbReference type="RefSeq" id="WP_249862737.1">
    <property type="nucleotide sequence ID" value="NZ_CP027059.1"/>
</dbReference>
<gene>
    <name evidence="1" type="ORF">SK3146_06563</name>
</gene>
<protein>
    <recommendedName>
        <fullName evidence="3">DUF2164 domain-containing protein</fullName>
    </recommendedName>
</protein>
<dbReference type="Proteomes" id="UP001057134">
    <property type="component" value="Chromosome"/>
</dbReference>
<reference evidence="1" key="1">
    <citation type="submission" date="2018-02" db="EMBL/GenBank/DDBJ databases">
        <authorList>
            <person name="Kim S.-K."/>
            <person name="Jung H.-I."/>
            <person name="Lee S.-W."/>
        </authorList>
    </citation>
    <scope>NUCLEOTIDE SEQUENCE</scope>
    <source>
        <strain evidence="1">SK3146</strain>
    </source>
</reference>
<organism evidence="1 2">
    <name type="scientific">Paenibacillus konkukensis</name>
    <dbReference type="NCBI Taxonomy" id="2020716"/>
    <lineage>
        <taxon>Bacteria</taxon>
        <taxon>Bacillati</taxon>
        <taxon>Bacillota</taxon>
        <taxon>Bacilli</taxon>
        <taxon>Bacillales</taxon>
        <taxon>Paenibacillaceae</taxon>
        <taxon>Paenibacillus</taxon>
    </lineage>
</organism>
<dbReference type="EMBL" id="CP027059">
    <property type="protein sequence ID" value="UQZ87266.1"/>
    <property type="molecule type" value="Genomic_DNA"/>
</dbReference>
<evidence type="ECO:0000313" key="1">
    <source>
        <dbReference type="EMBL" id="UQZ87266.1"/>
    </source>
</evidence>